<dbReference type="Pfam" id="PF04031">
    <property type="entry name" value="Las1"/>
    <property type="match status" value="1"/>
</dbReference>
<gene>
    <name evidence="1" type="ORF">CAUJ_LOCUS598</name>
</gene>
<dbReference type="GO" id="GO:0000460">
    <property type="term" value="P:maturation of 5.8S rRNA"/>
    <property type="evidence" value="ECO:0007669"/>
    <property type="project" value="TreeGrafter"/>
</dbReference>
<dbReference type="EMBL" id="CAJGYM010000001">
    <property type="protein sequence ID" value="CAD6184679.1"/>
    <property type="molecule type" value="Genomic_DNA"/>
</dbReference>
<name>A0A8S1GNC2_9PELO</name>
<keyword evidence="2" id="KW-1185">Reference proteome</keyword>
<protein>
    <submittedName>
        <fullName evidence="1">Uncharacterized protein</fullName>
    </submittedName>
</protein>
<dbReference type="OrthoDB" id="10263222at2759"/>
<dbReference type="InterPro" id="IPR007174">
    <property type="entry name" value="Las1"/>
</dbReference>
<organism evidence="1 2">
    <name type="scientific">Caenorhabditis auriculariae</name>
    <dbReference type="NCBI Taxonomy" id="2777116"/>
    <lineage>
        <taxon>Eukaryota</taxon>
        <taxon>Metazoa</taxon>
        <taxon>Ecdysozoa</taxon>
        <taxon>Nematoda</taxon>
        <taxon>Chromadorea</taxon>
        <taxon>Rhabditida</taxon>
        <taxon>Rhabditina</taxon>
        <taxon>Rhabditomorpha</taxon>
        <taxon>Rhabditoidea</taxon>
        <taxon>Rhabditidae</taxon>
        <taxon>Peloderinae</taxon>
        <taxon>Caenorhabditis</taxon>
    </lineage>
</organism>
<reference evidence="1" key="1">
    <citation type="submission" date="2020-10" db="EMBL/GenBank/DDBJ databases">
        <authorList>
            <person name="Kikuchi T."/>
        </authorList>
    </citation>
    <scope>NUCLEOTIDE SEQUENCE</scope>
    <source>
        <strain evidence="1">NKZ352</strain>
    </source>
</reference>
<dbReference type="PANTHER" id="PTHR15002">
    <property type="entry name" value="RIBOSOMAL BIOGENESIS PROTEIN LAS1L"/>
    <property type="match status" value="1"/>
</dbReference>
<dbReference type="Proteomes" id="UP000835052">
    <property type="component" value="Unassembled WGS sequence"/>
</dbReference>
<sequence>MTSRFINYANEIGQKENRLLNMFEAVGQLGFPRWVVEIRHLAAHSHVPPIETLRSATKICVEWLWNNFWARKTAREAIRASMTGDSLIENPFIAKRENKYRKVIVAYANWRYRNPTVPADYRTSSKEVLEFERLLMNETHEFSRCLIDDGMMIMTKQQYDNEYAPYVTNETSVPTRLQNFWEPIITILYERKIAAELLVLLLARLSDPSISSFTSIQIAAWTRMMIVPCAETAMEFYSELDWSRILTKIIYLPNFFGAEVIEKVMNKVPNLNPQKRKKLRKLREISKFSEPSEVVSSSLPKTVEDLQRLLAFEEMKRKSLQPTALFELCDADEWSTLPIGLPPRANVKTFTLTMDDEFLGRLRAQEREQRDFSEPPAMLIIRAKLDRDAPFDKILNLFLSNGKCRIEPCSFGEEKVSHTQIFAYTIECDDKEAEVIVQEMRSLNVDFHFMIADDKSFMEFQEPPKESLSEKLDFNNNGSKFFMENKPFHRENRSPKTPTPDFENESLNLDMIAATITEKITKNLQLSLEKNLQLSLEKSYHSPISTAVPLNPPQFLKPSPKPLTALKAIPHPDHFATVESPAARRMAVKQEALARGFSCSLCSKTSNLTFWSISMRLFPTIKRFKCTECQDVGTNFVKEMERHMRKHIKPNPNSGGRSVPLDVSRQRLVFETTDDRYLKALADLSHQAFEDVFEAAPTPLQYVQKNATPAKAFHQVFPALKGSFCREFDVRDRCHGW</sequence>
<dbReference type="PANTHER" id="PTHR15002:SF0">
    <property type="entry name" value="RIBOSOMAL BIOGENESIS PROTEIN LAS1L"/>
    <property type="match status" value="1"/>
</dbReference>
<evidence type="ECO:0000313" key="2">
    <source>
        <dbReference type="Proteomes" id="UP000835052"/>
    </source>
</evidence>
<accession>A0A8S1GNC2</accession>
<proteinExistence type="predicted"/>
<dbReference type="AlphaFoldDB" id="A0A8S1GNC2"/>
<dbReference type="GO" id="GO:0090730">
    <property type="term" value="C:Las1 complex"/>
    <property type="evidence" value="ECO:0007669"/>
    <property type="project" value="InterPro"/>
</dbReference>
<comment type="caution">
    <text evidence="1">The sequence shown here is derived from an EMBL/GenBank/DDBJ whole genome shotgun (WGS) entry which is preliminary data.</text>
</comment>
<dbReference type="GO" id="GO:0030687">
    <property type="term" value="C:preribosome, large subunit precursor"/>
    <property type="evidence" value="ECO:0007669"/>
    <property type="project" value="TreeGrafter"/>
</dbReference>
<dbReference type="GO" id="GO:0000470">
    <property type="term" value="P:maturation of LSU-rRNA"/>
    <property type="evidence" value="ECO:0007669"/>
    <property type="project" value="TreeGrafter"/>
</dbReference>
<evidence type="ECO:0000313" key="1">
    <source>
        <dbReference type="EMBL" id="CAD6184679.1"/>
    </source>
</evidence>
<dbReference type="GO" id="GO:0004519">
    <property type="term" value="F:endonuclease activity"/>
    <property type="evidence" value="ECO:0007669"/>
    <property type="project" value="InterPro"/>
</dbReference>